<comment type="caution">
    <text evidence="3">The sequence shown here is derived from an EMBL/GenBank/DDBJ whole genome shotgun (WGS) entry which is preliminary data.</text>
</comment>
<proteinExistence type="predicted"/>
<keyword evidence="1" id="KW-0175">Coiled coil</keyword>
<reference evidence="3 4" key="1">
    <citation type="journal article" date="2018" name="Int. J. Syst. Evol. Microbiol.">
        <title>Paraburkholderia azotifigens sp. nov., a nitrogen-fixing bacterium isolated from paddy soil.</title>
        <authorList>
            <person name="Choi G.M."/>
            <person name="Im W.T."/>
        </authorList>
    </citation>
    <scope>NUCLEOTIDE SEQUENCE [LARGE SCALE GENOMIC DNA]</scope>
    <source>
        <strain evidence="3 4">NF 2-5-3</strain>
    </source>
</reference>
<evidence type="ECO:0000313" key="4">
    <source>
        <dbReference type="Proteomes" id="UP000321776"/>
    </source>
</evidence>
<organism evidence="3 4">
    <name type="scientific">Paraburkholderia azotifigens</name>
    <dbReference type="NCBI Taxonomy" id="2057004"/>
    <lineage>
        <taxon>Bacteria</taxon>
        <taxon>Pseudomonadati</taxon>
        <taxon>Pseudomonadota</taxon>
        <taxon>Betaproteobacteria</taxon>
        <taxon>Burkholderiales</taxon>
        <taxon>Burkholderiaceae</taxon>
        <taxon>Paraburkholderia</taxon>
    </lineage>
</organism>
<keyword evidence="2" id="KW-1133">Transmembrane helix</keyword>
<evidence type="ECO:0000256" key="2">
    <source>
        <dbReference type="SAM" id="Phobius"/>
    </source>
</evidence>
<feature type="transmembrane region" description="Helical" evidence="2">
    <location>
        <begin position="461"/>
        <end position="494"/>
    </location>
</feature>
<feature type="coiled-coil region" evidence="1">
    <location>
        <begin position="507"/>
        <end position="534"/>
    </location>
</feature>
<name>A0A5C6V0C3_9BURK</name>
<gene>
    <name evidence="3" type="ORF">FRZ40_32155</name>
</gene>
<accession>A0A5C6V0C3</accession>
<sequence length="572" mass="63740">MSTTERIIQAADLTYINNSLRSLNRDIEAVSQQVAGVGGELADTRSELARLEQAFMQFVAADLRAKELALAETRQIKIRQELETTYGYYAEVRRQATGILQAADVNVVRAETIKSATEGLMLSAPRYWLAPALVALAAWLNDQQDLAKRALAEAIRRDDEKTSLFFALISRRSGRGNACRVWLDRYFGMQDPKSLDRQSVILVDALASGIFGGEVRLQCTRRVESWVEELAAEVGFVETQREQWSDGLLTKLPDENRAGRYTHLSRFSPTWTELNASLNEAALHEVVRDHFVGIFDGPLVPARNIEAAVDDLLDSLVSNFDDEELPLRREDRLNQLVIEESGDRVAAQRRQSLETTILDERVSFTQLLTNAAMNPQLSKATRATQRYATALSRAWIRDAHDDLTASFRARVPGDIALSIEGWSGSTRSGENETELLGGLGAYLDAARDAALAKLKLGFKHWAAVVFGVFMLVCAFSAGWLLALVGVGSIGWFFAEKKKIDNARIRLAQEAAKKKEQCEQALKATLAELVEWRREYARRDEIAAEVTAFIDSISPEQHILASHDNVRRVMSAA</sequence>
<keyword evidence="2" id="KW-0472">Membrane</keyword>
<dbReference type="AlphaFoldDB" id="A0A5C6V0C3"/>
<protein>
    <submittedName>
        <fullName evidence="3">Uncharacterized protein</fullName>
    </submittedName>
</protein>
<dbReference type="RefSeq" id="WP_147236901.1">
    <property type="nucleotide sequence ID" value="NZ_VOQS01000005.1"/>
</dbReference>
<evidence type="ECO:0000313" key="3">
    <source>
        <dbReference type="EMBL" id="TXC79082.1"/>
    </source>
</evidence>
<dbReference type="EMBL" id="VOQS01000005">
    <property type="protein sequence ID" value="TXC79082.1"/>
    <property type="molecule type" value="Genomic_DNA"/>
</dbReference>
<dbReference type="Proteomes" id="UP000321776">
    <property type="component" value="Unassembled WGS sequence"/>
</dbReference>
<evidence type="ECO:0000256" key="1">
    <source>
        <dbReference type="SAM" id="Coils"/>
    </source>
</evidence>
<keyword evidence="2" id="KW-0812">Transmembrane</keyword>